<evidence type="ECO:0000256" key="1">
    <source>
        <dbReference type="SAM" id="SignalP"/>
    </source>
</evidence>
<proteinExistence type="predicted"/>
<feature type="chain" id="PRO_5005468077" description="Protein GltF" evidence="1">
    <location>
        <begin position="23"/>
        <end position="216"/>
    </location>
</feature>
<sequence>MQHYFGVLATTLLISATQHTWAASTVDLTVKGTITPLACTPMLSNNGLVDYGKISRQDLSVDKRTRLRDQMLDLNIQCNAPARFALLMRDNRDGSALVNSEIYYGLNLDHSNNKIGLYSLNFDPASTVVDDLTQVYRTDSTTGGKAWSSSNTQAIPIGARSYLGFTDIAGSSAGPIAIRNLTSRVTVETVIAPTSELDLSTEVQLDGSATLDVVYL</sequence>
<evidence type="ECO:0000313" key="2">
    <source>
        <dbReference type="EMBL" id="AKV10605.1"/>
    </source>
</evidence>
<organism evidence="2 3">
    <name type="scientific">Pseudomonas fluorescens NCIMB 11764</name>
    <dbReference type="NCBI Taxonomy" id="1221522"/>
    <lineage>
        <taxon>Bacteria</taxon>
        <taxon>Pseudomonadati</taxon>
        <taxon>Pseudomonadota</taxon>
        <taxon>Gammaproteobacteria</taxon>
        <taxon>Pseudomonadales</taxon>
        <taxon>Pseudomonadaceae</taxon>
        <taxon>Pseudomonas</taxon>
    </lineage>
</organism>
<dbReference type="RefSeq" id="WP_017340653.1">
    <property type="nucleotide sequence ID" value="NZ_CP010945.1"/>
</dbReference>
<dbReference type="InterPro" id="IPR010546">
    <property type="entry name" value="DUF1120"/>
</dbReference>
<protein>
    <recommendedName>
        <fullName evidence="4">Protein GltF</fullName>
    </recommendedName>
</protein>
<name>A0A0K1QYM5_PSEFL</name>
<accession>A0A0K1QYM5</accession>
<reference evidence="2 3" key="1">
    <citation type="journal article" date="2012" name="J. Bacteriol.">
        <title>Draft genome sequence of the cyanide-utilizing bacterium Pseudomonas fluorescens strain NCIMB 11764.</title>
        <authorList>
            <person name="Vilo C.A."/>
            <person name="Benedik M.J."/>
            <person name="Kunz D.A."/>
            <person name="Dong Q."/>
        </authorList>
    </citation>
    <scope>NUCLEOTIDE SEQUENCE [LARGE SCALE GENOMIC DNA]</scope>
    <source>
        <strain evidence="2 3">NCIMB 11764</strain>
    </source>
</reference>
<feature type="signal peptide" evidence="1">
    <location>
        <begin position="1"/>
        <end position="22"/>
    </location>
</feature>
<dbReference type="OrthoDB" id="6602106at2"/>
<dbReference type="Proteomes" id="UP000017175">
    <property type="component" value="Chromosome"/>
</dbReference>
<dbReference type="AlphaFoldDB" id="A0A0K1QYM5"/>
<evidence type="ECO:0000313" key="3">
    <source>
        <dbReference type="Proteomes" id="UP000017175"/>
    </source>
</evidence>
<dbReference type="Pfam" id="PF06551">
    <property type="entry name" value="DUF1120"/>
    <property type="match status" value="1"/>
</dbReference>
<keyword evidence="1" id="KW-0732">Signal</keyword>
<dbReference type="EMBL" id="CP010945">
    <property type="protein sequence ID" value="AKV10605.1"/>
    <property type="molecule type" value="Genomic_DNA"/>
</dbReference>
<dbReference type="eggNOG" id="COG3539">
    <property type="taxonomic scope" value="Bacteria"/>
</dbReference>
<evidence type="ECO:0008006" key="4">
    <source>
        <dbReference type="Google" id="ProtNLM"/>
    </source>
</evidence>
<gene>
    <name evidence="2" type="ORF">B723_31065</name>
</gene>